<keyword evidence="13" id="KW-1185">Reference proteome</keyword>
<keyword evidence="2" id="KW-0479">Metal-binding</keyword>
<evidence type="ECO:0000256" key="7">
    <source>
        <dbReference type="ARBA" id="ARBA00023163"/>
    </source>
</evidence>
<evidence type="ECO:0000256" key="5">
    <source>
        <dbReference type="ARBA" id="ARBA00022833"/>
    </source>
</evidence>
<dbReference type="STRING" id="46835.A0A504YWS8"/>
<feature type="domain" description="C2H2-type" evidence="11">
    <location>
        <begin position="243"/>
        <end position="273"/>
    </location>
</feature>
<dbReference type="InterPro" id="IPR042972">
    <property type="entry name" value="INSM1/2"/>
</dbReference>
<dbReference type="EMBL" id="SUNJ01006722">
    <property type="protein sequence ID" value="TPP62537.1"/>
    <property type="molecule type" value="Genomic_DNA"/>
</dbReference>
<dbReference type="GO" id="GO:0030182">
    <property type="term" value="P:neuron differentiation"/>
    <property type="evidence" value="ECO:0007669"/>
    <property type="project" value="TreeGrafter"/>
</dbReference>
<dbReference type="SUPFAM" id="SSF57667">
    <property type="entry name" value="beta-beta-alpha zinc fingers"/>
    <property type="match status" value="1"/>
</dbReference>
<keyword evidence="8" id="KW-0539">Nucleus</keyword>
<dbReference type="PROSITE" id="PS00028">
    <property type="entry name" value="ZINC_FINGER_C2H2_1"/>
    <property type="match status" value="1"/>
</dbReference>
<dbReference type="OrthoDB" id="8953942at2759"/>
<dbReference type="GO" id="GO:0008270">
    <property type="term" value="F:zinc ion binding"/>
    <property type="evidence" value="ECO:0007669"/>
    <property type="project" value="UniProtKB-KW"/>
</dbReference>
<evidence type="ECO:0000313" key="13">
    <source>
        <dbReference type="Proteomes" id="UP000316759"/>
    </source>
</evidence>
<dbReference type="AlphaFoldDB" id="A0A504YWS8"/>
<evidence type="ECO:0000256" key="8">
    <source>
        <dbReference type="ARBA" id="ARBA00023242"/>
    </source>
</evidence>
<gene>
    <name evidence="12" type="ORF">FGIG_04098</name>
</gene>
<evidence type="ECO:0000259" key="11">
    <source>
        <dbReference type="PROSITE" id="PS50157"/>
    </source>
</evidence>
<keyword evidence="5" id="KW-0862">Zinc</keyword>
<dbReference type="InterPro" id="IPR036236">
    <property type="entry name" value="Znf_C2H2_sf"/>
</dbReference>
<keyword evidence="7" id="KW-0804">Transcription</keyword>
<dbReference type="Proteomes" id="UP000316759">
    <property type="component" value="Unassembled WGS sequence"/>
</dbReference>
<feature type="region of interest" description="Disordered" evidence="10">
    <location>
        <begin position="407"/>
        <end position="432"/>
    </location>
</feature>
<dbReference type="GO" id="GO:0001227">
    <property type="term" value="F:DNA-binding transcription repressor activity, RNA polymerase II-specific"/>
    <property type="evidence" value="ECO:0007669"/>
    <property type="project" value="TreeGrafter"/>
</dbReference>
<organism evidence="12 13">
    <name type="scientific">Fasciola gigantica</name>
    <name type="common">Giant liver fluke</name>
    <dbReference type="NCBI Taxonomy" id="46835"/>
    <lineage>
        <taxon>Eukaryota</taxon>
        <taxon>Metazoa</taxon>
        <taxon>Spiralia</taxon>
        <taxon>Lophotrochozoa</taxon>
        <taxon>Platyhelminthes</taxon>
        <taxon>Trematoda</taxon>
        <taxon>Digenea</taxon>
        <taxon>Plagiorchiida</taxon>
        <taxon>Echinostomata</taxon>
        <taxon>Echinostomatoidea</taxon>
        <taxon>Fasciolidae</taxon>
        <taxon>Fasciola</taxon>
    </lineage>
</organism>
<protein>
    <submittedName>
        <fullName evidence="12">Insulinoma-associated protein 2</fullName>
    </submittedName>
</protein>
<evidence type="ECO:0000256" key="3">
    <source>
        <dbReference type="ARBA" id="ARBA00022737"/>
    </source>
</evidence>
<evidence type="ECO:0000256" key="9">
    <source>
        <dbReference type="PROSITE-ProRule" id="PRU00042"/>
    </source>
</evidence>
<comment type="caution">
    <text evidence="12">The sequence shown here is derived from an EMBL/GenBank/DDBJ whole genome shotgun (WGS) entry which is preliminary data.</text>
</comment>
<keyword evidence="6" id="KW-0805">Transcription regulation</keyword>
<dbReference type="FunFam" id="3.30.160.60:FF:001896">
    <property type="entry name" value="insulinoma-associated protein 1b"/>
    <property type="match status" value="1"/>
</dbReference>
<evidence type="ECO:0000256" key="2">
    <source>
        <dbReference type="ARBA" id="ARBA00022723"/>
    </source>
</evidence>
<evidence type="ECO:0000256" key="6">
    <source>
        <dbReference type="ARBA" id="ARBA00023015"/>
    </source>
</evidence>
<dbReference type="InterPro" id="IPR013087">
    <property type="entry name" value="Znf_C2H2_type"/>
</dbReference>
<comment type="subcellular location">
    <subcellularLocation>
        <location evidence="1">Nucleus</location>
    </subcellularLocation>
</comment>
<dbReference type="GO" id="GO:0005634">
    <property type="term" value="C:nucleus"/>
    <property type="evidence" value="ECO:0007669"/>
    <property type="project" value="UniProtKB-SubCell"/>
</dbReference>
<feature type="domain" description="C2H2-type" evidence="11">
    <location>
        <begin position="271"/>
        <end position="298"/>
    </location>
</feature>
<evidence type="ECO:0000313" key="12">
    <source>
        <dbReference type="EMBL" id="TPP62537.1"/>
    </source>
</evidence>
<keyword evidence="4 9" id="KW-0863">Zinc-finger</keyword>
<dbReference type="PROSITE" id="PS50157">
    <property type="entry name" value="ZINC_FINGER_C2H2_2"/>
    <property type="match status" value="2"/>
</dbReference>
<dbReference type="Pfam" id="PF00096">
    <property type="entry name" value="zf-C2H2"/>
    <property type="match status" value="1"/>
</dbReference>
<dbReference type="PANTHER" id="PTHR15065:SF4">
    <property type="entry name" value="LD18634P"/>
    <property type="match status" value="1"/>
</dbReference>
<proteinExistence type="predicted"/>
<evidence type="ECO:0000256" key="10">
    <source>
        <dbReference type="SAM" id="MobiDB-lite"/>
    </source>
</evidence>
<reference evidence="12 13" key="1">
    <citation type="submission" date="2019-04" db="EMBL/GenBank/DDBJ databases">
        <title>Annotation for the trematode Fasciola gigantica.</title>
        <authorList>
            <person name="Choi Y.-J."/>
        </authorList>
    </citation>
    <scope>NUCLEOTIDE SEQUENCE [LARGE SCALE GENOMIC DNA]</scope>
    <source>
        <strain evidence="12">Uganda_cow_1</strain>
    </source>
</reference>
<evidence type="ECO:0000256" key="4">
    <source>
        <dbReference type="ARBA" id="ARBA00022771"/>
    </source>
</evidence>
<sequence length="432" mass="47927">MNSGQQPLPTGSIFTNYCSPWHLWSQPLPKITNSYELPVSKTPLNFHIPYQDTTRTDYMNREVASTIPTLYHFSSNRGSLCPVPVAGSPMNLTTLYRTYRALLQSRVELSWSGAFLSKANPPTATVKSRCDVPTLTTHRPTISVSTWPLKRVPANTNRKSISRVRGHHLTSINSNRLFRASSRWTGRRDTTVSYWSVKGARNGCTLSQQTSQQSSGTNAFERIAPTARALARMARIPNLIGPYVCRLCEQEFGDPFRLAAHRCPCILHTDYRCPDCEKVFNCPANLASHRRWHKPKRTALDSCPFNLARSCSPEPSRSISFPRQFTPSDSLCPSSCSVGIEPGHPCLCKNSAYSSAHQLYDSSTTAISDPYPHSRSTDYCKPAFSVDSILGRVGTTINKAHVIRPNEQSSSSPLCLRHSGSESDCDGLSKPA</sequence>
<keyword evidence="3" id="KW-0677">Repeat</keyword>
<dbReference type="GO" id="GO:0017053">
    <property type="term" value="C:transcription repressor complex"/>
    <property type="evidence" value="ECO:0007669"/>
    <property type="project" value="TreeGrafter"/>
</dbReference>
<dbReference type="Gene3D" id="3.30.160.60">
    <property type="entry name" value="Classic Zinc Finger"/>
    <property type="match status" value="1"/>
</dbReference>
<evidence type="ECO:0000256" key="1">
    <source>
        <dbReference type="ARBA" id="ARBA00004123"/>
    </source>
</evidence>
<name>A0A504YWS8_FASGI</name>
<accession>A0A504YWS8</accession>
<dbReference type="PANTHER" id="PTHR15065">
    <property type="entry name" value="INSULINOMA-ASSOCIATED 1"/>
    <property type="match status" value="1"/>
</dbReference>
<dbReference type="SMART" id="SM00355">
    <property type="entry name" value="ZnF_C2H2"/>
    <property type="match status" value="2"/>
</dbReference>
<dbReference type="GO" id="GO:0000978">
    <property type="term" value="F:RNA polymerase II cis-regulatory region sequence-specific DNA binding"/>
    <property type="evidence" value="ECO:0007669"/>
    <property type="project" value="TreeGrafter"/>
</dbReference>
<dbReference type="GO" id="GO:0010564">
    <property type="term" value="P:regulation of cell cycle process"/>
    <property type="evidence" value="ECO:0007669"/>
    <property type="project" value="TreeGrafter"/>
</dbReference>